<evidence type="ECO:0000259" key="7">
    <source>
        <dbReference type="PROSITE" id="PS50309"/>
    </source>
</evidence>
<evidence type="ECO:0000256" key="3">
    <source>
        <dbReference type="ARBA" id="ARBA00022490"/>
    </source>
</evidence>
<dbReference type="Pfam" id="PF03607">
    <property type="entry name" value="DCX"/>
    <property type="match status" value="2"/>
</dbReference>
<evidence type="ECO:0000256" key="5">
    <source>
        <dbReference type="ARBA" id="ARBA00023273"/>
    </source>
</evidence>
<evidence type="ECO:0000256" key="4">
    <source>
        <dbReference type="ARBA" id="ARBA00022737"/>
    </source>
</evidence>
<comment type="caution">
    <text evidence="8">The sequence shown here is derived from an EMBL/GenBank/DDBJ whole genome shotgun (WGS) entry which is preliminary data.</text>
</comment>
<dbReference type="InterPro" id="IPR003533">
    <property type="entry name" value="Doublecortin_dom"/>
</dbReference>
<proteinExistence type="predicted"/>
<organism evidence="8 9">
    <name type="scientific">Apodemus speciosus</name>
    <name type="common">Large Japanese field mouse</name>
    <dbReference type="NCBI Taxonomy" id="105296"/>
    <lineage>
        <taxon>Eukaryota</taxon>
        <taxon>Metazoa</taxon>
        <taxon>Chordata</taxon>
        <taxon>Craniata</taxon>
        <taxon>Vertebrata</taxon>
        <taxon>Euteleostomi</taxon>
        <taxon>Mammalia</taxon>
        <taxon>Eutheria</taxon>
        <taxon>Euarchontoglires</taxon>
        <taxon>Glires</taxon>
        <taxon>Rodentia</taxon>
        <taxon>Myomorpha</taxon>
        <taxon>Muroidea</taxon>
        <taxon>Muridae</taxon>
        <taxon>Murinae</taxon>
        <taxon>Apodemus</taxon>
    </lineage>
</organism>
<feature type="domain" description="Doublecortin" evidence="7">
    <location>
        <begin position="42"/>
        <end position="117"/>
    </location>
</feature>
<comment type="subcellular location">
    <subcellularLocation>
        <location evidence="1">Cell projection</location>
    </subcellularLocation>
    <subcellularLocation>
        <location evidence="2">Cytoplasm</location>
    </subcellularLocation>
</comment>
<accession>A0ABQ0FIE8</accession>
<keyword evidence="4" id="KW-0677">Repeat</keyword>
<dbReference type="EMBL" id="BAAFST010000014">
    <property type="protein sequence ID" value="GAB1299002.1"/>
    <property type="molecule type" value="Genomic_DNA"/>
</dbReference>
<feature type="domain" description="Doublecortin" evidence="7">
    <location>
        <begin position="160"/>
        <end position="221"/>
    </location>
</feature>
<evidence type="ECO:0000256" key="6">
    <source>
        <dbReference type="SAM" id="MobiDB-lite"/>
    </source>
</evidence>
<reference evidence="8 9" key="1">
    <citation type="submission" date="2024-08" db="EMBL/GenBank/DDBJ databases">
        <title>The draft genome of Apodemus speciosus.</title>
        <authorList>
            <person name="Nabeshima K."/>
            <person name="Suzuki S."/>
            <person name="Onuma M."/>
        </authorList>
    </citation>
    <scope>NUCLEOTIDE SEQUENCE [LARGE SCALE GENOMIC DNA]</scope>
    <source>
        <strain evidence="8">IB14-021</strain>
    </source>
</reference>
<dbReference type="SMART" id="SM00537">
    <property type="entry name" value="DCX"/>
    <property type="match status" value="2"/>
</dbReference>
<evidence type="ECO:0000313" key="8">
    <source>
        <dbReference type="EMBL" id="GAB1299002.1"/>
    </source>
</evidence>
<keyword evidence="3" id="KW-0963">Cytoplasm</keyword>
<feature type="region of interest" description="Disordered" evidence="6">
    <location>
        <begin position="115"/>
        <end position="138"/>
    </location>
</feature>
<evidence type="ECO:0000256" key="2">
    <source>
        <dbReference type="ARBA" id="ARBA00004496"/>
    </source>
</evidence>
<feature type="compositionally biased region" description="Basic and acidic residues" evidence="6">
    <location>
        <begin position="1"/>
        <end position="11"/>
    </location>
</feature>
<dbReference type="PROSITE" id="PS50309">
    <property type="entry name" value="DC"/>
    <property type="match status" value="2"/>
</dbReference>
<dbReference type="SUPFAM" id="SSF89837">
    <property type="entry name" value="Doublecortin (DC)"/>
    <property type="match status" value="2"/>
</dbReference>
<protein>
    <submittedName>
        <fullName evidence="8">Retinitis pigmentosa 1-like 1 protein</fullName>
    </submittedName>
</protein>
<evidence type="ECO:0000313" key="9">
    <source>
        <dbReference type="Proteomes" id="UP001623349"/>
    </source>
</evidence>
<name>A0ABQ0FIE8_APOSI</name>
<sequence>MNSAPGDRRDASAPSHPAPSHRQCLLPSVAHTPSVTEVTPAKKITFLKKGDPQFAGVRLAVHQRTFKTFSALMDELSQRMPLSFGVRSVTTPRGLHGLSALEQLQDGGCYLCSDRKPPKTPGEPGRLQQKRPSAGQPQVFEGRCEGPETSYSWKGPTAPRRLTLVKNGDPRCQQTVVLSHKNTRSLAAFLSKASELLRFPVKQVYTVRGKKGSTMNAEFENTWVGPTAKLEKQAPARSRRRQVYQTACFLIKGTQLRKDAALTQTYLQRRPSITGTFLGRAAHQPLTKSFDAMVERWNRDLTEEEIYVQVEKNKGAVNVLISCRLASDAVIALWFGRSNSFMEVVVVDSLQTLLDGPSLLVCAGNEAFRRLEMENDRGNRTRMLSGVAARNERGCWGPNTKQSVIHSRGRSGGRLRQCSLTSERSGISDHPASAHRAWAGAALDRCPQDTPVPAGSLVAADDVEKKVCMNEDGSLSVEMKIRFQLLGEDTLRWSQRVGHASVFTAASREGQDPREADRFCHRQEGYPWDILKPGAQELSPYDGRCQGTFDVGQQSQPGYDIWKKPPDCP</sequence>
<gene>
    <name evidence="8" type="ORF">APTSU1_001423800</name>
</gene>
<keyword evidence="5" id="KW-0966">Cell projection</keyword>
<dbReference type="InterPro" id="IPR036572">
    <property type="entry name" value="Doublecortin_dom_sf"/>
</dbReference>
<dbReference type="Proteomes" id="UP001623349">
    <property type="component" value="Unassembled WGS sequence"/>
</dbReference>
<keyword evidence="9" id="KW-1185">Reference proteome</keyword>
<feature type="region of interest" description="Disordered" evidence="6">
    <location>
        <begin position="1"/>
        <end position="22"/>
    </location>
</feature>
<dbReference type="PANTHER" id="PTHR23005">
    <property type="entry name" value="RETINITIS PIGMENTOSA 1 PROTEIN"/>
    <property type="match status" value="1"/>
</dbReference>
<dbReference type="Gene3D" id="3.10.20.230">
    <property type="entry name" value="Doublecortin domain"/>
    <property type="match status" value="2"/>
</dbReference>
<evidence type="ECO:0000256" key="1">
    <source>
        <dbReference type="ARBA" id="ARBA00004316"/>
    </source>
</evidence>
<dbReference type="PANTHER" id="PTHR23005:SF3">
    <property type="entry name" value="RETINITIS PIGMENTOSA 1-LIKE 1 PROTEIN"/>
    <property type="match status" value="1"/>
</dbReference>